<dbReference type="EMBL" id="JAQQKY010000002">
    <property type="protein sequence ID" value="MDC7690485.1"/>
    <property type="molecule type" value="Genomic_DNA"/>
</dbReference>
<feature type="coiled-coil region" evidence="1">
    <location>
        <begin position="27"/>
        <end position="61"/>
    </location>
</feature>
<feature type="chain" id="PRO_5047373096" evidence="2">
    <location>
        <begin position="25"/>
        <end position="258"/>
    </location>
</feature>
<evidence type="ECO:0000256" key="2">
    <source>
        <dbReference type="SAM" id="SignalP"/>
    </source>
</evidence>
<organism evidence="3 4">
    <name type="scientific">Vogesella indigofera</name>
    <name type="common">Pseudomonas indigofera</name>
    <dbReference type="NCBI Taxonomy" id="45465"/>
    <lineage>
        <taxon>Bacteria</taxon>
        <taxon>Pseudomonadati</taxon>
        <taxon>Pseudomonadota</taxon>
        <taxon>Betaproteobacteria</taxon>
        <taxon>Neisseriales</taxon>
        <taxon>Chromobacteriaceae</taxon>
        <taxon>Vogesella</taxon>
    </lineage>
</organism>
<protein>
    <submittedName>
        <fullName evidence="3">Uncharacterized protein</fullName>
    </submittedName>
</protein>
<evidence type="ECO:0000313" key="4">
    <source>
        <dbReference type="Proteomes" id="UP001221566"/>
    </source>
</evidence>
<reference evidence="3 4" key="1">
    <citation type="submission" date="2023-01" db="EMBL/GenBank/DDBJ databases">
        <title>Novel species of the genus Vogesella isolated from rivers.</title>
        <authorList>
            <person name="Lu H."/>
        </authorList>
    </citation>
    <scope>NUCLEOTIDE SEQUENCE [LARGE SCALE GENOMIC DNA]</scope>
    <source>
        <strain evidence="3 4">SH7W</strain>
    </source>
</reference>
<dbReference type="Gene3D" id="2.150.10.10">
    <property type="entry name" value="Serralysin-like metalloprotease, C-terminal"/>
    <property type="match status" value="1"/>
</dbReference>
<feature type="signal peptide" evidence="2">
    <location>
        <begin position="1"/>
        <end position="24"/>
    </location>
</feature>
<proteinExistence type="predicted"/>
<keyword evidence="2" id="KW-0732">Signal</keyword>
<keyword evidence="4" id="KW-1185">Reference proteome</keyword>
<sequence>MIQHGRTLIYCLCMLPLAGGIARADSITSVQVQIDTLTQQYNSLQNQFNFIQQQLTAAQATITSLSNNASYQSHMLAALKDSTACIASESNSYTLIFRGCNVVIQNGKGSTITQNGLGNLIIGYNEDDTYENVHDGPNDRSGSHNLIVGPEHTYASFGGLVAGYGNFSRAPFSSILGGNKNNTTGMASTVAGGGSNTASSDYAAVGGGYYNQAGGNYSVISGGANNKASGVGSSVGGGLSRQAQFPYNWAAGELIENQ</sequence>
<dbReference type="Proteomes" id="UP001221566">
    <property type="component" value="Unassembled WGS sequence"/>
</dbReference>
<dbReference type="InterPro" id="IPR011049">
    <property type="entry name" value="Serralysin-like_metalloprot_C"/>
</dbReference>
<dbReference type="RefSeq" id="WP_272802760.1">
    <property type="nucleotide sequence ID" value="NZ_JAQQKY010000002.1"/>
</dbReference>
<name>A0ABT5I2U4_VOGIN</name>
<gene>
    <name evidence="3" type="ORF">PQU93_06750</name>
</gene>
<evidence type="ECO:0000256" key="1">
    <source>
        <dbReference type="SAM" id="Coils"/>
    </source>
</evidence>
<keyword evidence="1" id="KW-0175">Coiled coil</keyword>
<accession>A0ABT5I2U4</accession>
<comment type="caution">
    <text evidence="3">The sequence shown here is derived from an EMBL/GenBank/DDBJ whole genome shotgun (WGS) entry which is preliminary data.</text>
</comment>
<evidence type="ECO:0000313" key="3">
    <source>
        <dbReference type="EMBL" id="MDC7690485.1"/>
    </source>
</evidence>